<proteinExistence type="predicted"/>
<accession>V4KR41</accession>
<name>V4KR41_EUTSA</name>
<dbReference type="Gramene" id="ESQ29828">
    <property type="protein sequence ID" value="ESQ29828"/>
    <property type="gene ID" value="EUTSA_v10023903mg"/>
</dbReference>
<reference evidence="1 2" key="1">
    <citation type="journal article" date="2013" name="Front. Plant Sci.">
        <title>The Reference Genome of the Halophytic Plant Eutrema salsugineum.</title>
        <authorList>
            <person name="Yang R."/>
            <person name="Jarvis D.E."/>
            <person name="Chen H."/>
            <person name="Beilstein M.A."/>
            <person name="Grimwood J."/>
            <person name="Jenkins J."/>
            <person name="Shu S."/>
            <person name="Prochnik S."/>
            <person name="Xin M."/>
            <person name="Ma C."/>
            <person name="Schmutz J."/>
            <person name="Wing R.A."/>
            <person name="Mitchell-Olds T."/>
            <person name="Schumaker K.S."/>
            <person name="Wang X."/>
        </authorList>
    </citation>
    <scope>NUCLEOTIDE SEQUENCE [LARGE SCALE GENOMIC DNA]</scope>
</reference>
<dbReference type="KEGG" id="eus:EUTSA_v10023903mg"/>
<gene>
    <name evidence="1" type="ORF">EUTSA_v10023903mg</name>
</gene>
<keyword evidence="2" id="KW-1185">Reference proteome</keyword>
<organism evidence="1 2">
    <name type="scientific">Eutrema salsugineum</name>
    <name type="common">Saltwater cress</name>
    <name type="synonym">Sisymbrium salsugineum</name>
    <dbReference type="NCBI Taxonomy" id="72664"/>
    <lineage>
        <taxon>Eukaryota</taxon>
        <taxon>Viridiplantae</taxon>
        <taxon>Streptophyta</taxon>
        <taxon>Embryophyta</taxon>
        <taxon>Tracheophyta</taxon>
        <taxon>Spermatophyta</taxon>
        <taxon>Magnoliopsida</taxon>
        <taxon>eudicotyledons</taxon>
        <taxon>Gunneridae</taxon>
        <taxon>Pentapetalae</taxon>
        <taxon>rosids</taxon>
        <taxon>malvids</taxon>
        <taxon>Brassicales</taxon>
        <taxon>Brassicaceae</taxon>
        <taxon>Eutremeae</taxon>
        <taxon>Eutrema</taxon>
    </lineage>
</organism>
<dbReference type="Proteomes" id="UP000030689">
    <property type="component" value="Unassembled WGS sequence"/>
</dbReference>
<sequence length="88" mass="10064">NPVKGEHFLGNIILEVKVTTPKVMFVTGRDEIACKNVMRIFIARIPPSVSDLDSKGNPICFVVFLFLRMVSNSCRKHEHSLTYLIQRF</sequence>
<evidence type="ECO:0000313" key="2">
    <source>
        <dbReference type="Proteomes" id="UP000030689"/>
    </source>
</evidence>
<evidence type="ECO:0000313" key="1">
    <source>
        <dbReference type="EMBL" id="ESQ29828.1"/>
    </source>
</evidence>
<dbReference type="AlphaFoldDB" id="V4KR41"/>
<protein>
    <submittedName>
        <fullName evidence="1">Uncharacterized protein</fullName>
    </submittedName>
</protein>
<dbReference type="EMBL" id="KI517881">
    <property type="protein sequence ID" value="ESQ29828.1"/>
    <property type="molecule type" value="Genomic_DNA"/>
</dbReference>
<feature type="non-terminal residue" evidence="1">
    <location>
        <position position="1"/>
    </location>
</feature>